<name>A0A0G1BMY5_9BACT</name>
<feature type="domain" description="Recombinase" evidence="7">
    <location>
        <begin position="184"/>
        <end position="294"/>
    </location>
</feature>
<dbReference type="InterPro" id="IPR006119">
    <property type="entry name" value="Resolv_N"/>
</dbReference>
<sequence>MAKVDIFNECTVFRKGYFKLKYKHMKSIIYCRVSSREQEETGYSLESQEKFLKEYADKQAFAIAKAYKVTESASKWQIRTTLKEMLEYAEENNINVILVEKIDRLTRSLKDAAIVNDWVHQRGEREVHFTKENFVLSKNTRSHENLVWDMKVAIARFYTNNLSEEVRKGQKEKIAQGWLPTKPPLGYKTVGEKGHKIHVVDEDKAPFIKKAFELYATGNFSLLSLREKLYTDGLRTRVGAKLSKSRLEDILRDPFYCGSMRWNDVVYQHGRHEPLVSKDLFEKVQYSLTRKSAPHYRRHLFQFSKMINCGECNGTVSAEMQKGYVYYSCKHARGCNQKGMTREEKIENAIIGVFKIFESMTEEEAQEIYRRIREDHKAEADYKESAIKTLNDRYSSLQRRLDILYDDRLAEKISQERWQGKQDEMVREQTEIQAQIAKIKREETKYFEVYINILDLARRAREIYEKRTPEEKRLLISHLFSNLVLKDKEASYLLKKPVELFAKRVQEKIDSQKKFELEKSVGNKRKNRAFDPASSPLLRG</sequence>
<evidence type="ECO:0000313" key="9">
    <source>
        <dbReference type="Proteomes" id="UP000034704"/>
    </source>
</evidence>
<keyword evidence="2" id="KW-0238">DNA-binding</keyword>
<dbReference type="PROSITE" id="PS00397">
    <property type="entry name" value="RECOMBINASES_1"/>
    <property type="match status" value="1"/>
</dbReference>
<reference evidence="8 9" key="1">
    <citation type="journal article" date="2015" name="Nature">
        <title>rRNA introns, odd ribosomes, and small enigmatic genomes across a large radiation of phyla.</title>
        <authorList>
            <person name="Brown C.T."/>
            <person name="Hug L.A."/>
            <person name="Thomas B.C."/>
            <person name="Sharon I."/>
            <person name="Castelle C.J."/>
            <person name="Singh A."/>
            <person name="Wilkins M.J."/>
            <person name="Williams K.H."/>
            <person name="Banfield J.F."/>
        </authorList>
    </citation>
    <scope>NUCLEOTIDE SEQUENCE [LARGE SCALE GENOMIC DNA]</scope>
</reference>
<dbReference type="EMBL" id="LCDG01000006">
    <property type="protein sequence ID" value="KKS47606.1"/>
    <property type="molecule type" value="Genomic_DNA"/>
</dbReference>
<evidence type="ECO:0000256" key="4">
    <source>
        <dbReference type="PIRSR" id="PIRSR606118-50"/>
    </source>
</evidence>
<dbReference type="Pfam" id="PF00239">
    <property type="entry name" value="Resolvase"/>
    <property type="match status" value="1"/>
</dbReference>
<dbReference type="InterPro" id="IPR050639">
    <property type="entry name" value="SSR_resolvase"/>
</dbReference>
<dbReference type="CDD" id="cd00338">
    <property type="entry name" value="Ser_Recombinase"/>
    <property type="match status" value="1"/>
</dbReference>
<dbReference type="PANTHER" id="PTHR30461">
    <property type="entry name" value="DNA-INVERTASE FROM LAMBDOID PROPHAGE"/>
    <property type="match status" value="1"/>
</dbReference>
<dbReference type="AlphaFoldDB" id="A0A0G1BMY5"/>
<comment type="caution">
    <text evidence="8">The sequence shown here is derived from an EMBL/GenBank/DDBJ whole genome shotgun (WGS) entry which is preliminary data.</text>
</comment>
<dbReference type="InterPro" id="IPR036162">
    <property type="entry name" value="Resolvase-like_N_sf"/>
</dbReference>
<protein>
    <submittedName>
        <fullName evidence="8">Recombinase</fullName>
    </submittedName>
</protein>
<dbReference type="Proteomes" id="UP000034704">
    <property type="component" value="Unassembled WGS sequence"/>
</dbReference>
<evidence type="ECO:0000256" key="3">
    <source>
        <dbReference type="ARBA" id="ARBA00023172"/>
    </source>
</evidence>
<dbReference type="GO" id="GO:0000150">
    <property type="term" value="F:DNA strand exchange activity"/>
    <property type="evidence" value="ECO:0007669"/>
    <property type="project" value="InterPro"/>
</dbReference>
<feature type="active site" description="O-(5'-phospho-DNA)-serine intermediate" evidence="4 5">
    <location>
        <position position="34"/>
    </location>
</feature>
<proteinExistence type="predicted"/>
<dbReference type="InterPro" id="IPR038109">
    <property type="entry name" value="DNA_bind_recomb_sf"/>
</dbReference>
<dbReference type="Gene3D" id="3.40.50.1390">
    <property type="entry name" value="Resolvase, N-terminal catalytic domain"/>
    <property type="match status" value="1"/>
</dbReference>
<keyword evidence="1" id="KW-0229">DNA integration</keyword>
<evidence type="ECO:0000256" key="5">
    <source>
        <dbReference type="PROSITE-ProRule" id="PRU10137"/>
    </source>
</evidence>
<organism evidence="8 9">
    <name type="scientific">Candidatus Nomurabacteria bacterium GW2011_GWC2_42_20</name>
    <dbReference type="NCBI Taxonomy" id="1618756"/>
    <lineage>
        <taxon>Bacteria</taxon>
        <taxon>Candidatus Nomuraibacteriota</taxon>
    </lineage>
</organism>
<evidence type="ECO:0000256" key="2">
    <source>
        <dbReference type="ARBA" id="ARBA00023125"/>
    </source>
</evidence>
<dbReference type="PROSITE" id="PS51736">
    <property type="entry name" value="RECOMBINASES_3"/>
    <property type="match status" value="1"/>
</dbReference>
<dbReference type="Gene3D" id="3.90.1750.20">
    <property type="entry name" value="Putative Large Serine Recombinase, Chain B, Domain 2"/>
    <property type="match status" value="1"/>
</dbReference>
<evidence type="ECO:0000256" key="1">
    <source>
        <dbReference type="ARBA" id="ARBA00022908"/>
    </source>
</evidence>
<dbReference type="SUPFAM" id="SSF53041">
    <property type="entry name" value="Resolvase-like"/>
    <property type="match status" value="1"/>
</dbReference>
<dbReference type="PANTHER" id="PTHR30461:SF23">
    <property type="entry name" value="DNA RECOMBINASE-RELATED"/>
    <property type="match status" value="1"/>
</dbReference>
<evidence type="ECO:0000259" key="7">
    <source>
        <dbReference type="PROSITE" id="PS51737"/>
    </source>
</evidence>
<gene>
    <name evidence="8" type="ORF">UV12_C0006G0030</name>
</gene>
<evidence type="ECO:0000259" key="6">
    <source>
        <dbReference type="PROSITE" id="PS51736"/>
    </source>
</evidence>
<evidence type="ECO:0000313" key="8">
    <source>
        <dbReference type="EMBL" id="KKS47606.1"/>
    </source>
</evidence>
<dbReference type="InterPro" id="IPR006118">
    <property type="entry name" value="Recombinase_CS"/>
</dbReference>
<dbReference type="Pfam" id="PF07508">
    <property type="entry name" value="Recombinase"/>
    <property type="match status" value="1"/>
</dbReference>
<dbReference type="InterPro" id="IPR011109">
    <property type="entry name" value="DNA_bind_recombinase_dom"/>
</dbReference>
<feature type="domain" description="Resolvase/invertase-type recombinase catalytic" evidence="6">
    <location>
        <begin position="26"/>
        <end position="177"/>
    </location>
</feature>
<dbReference type="InterPro" id="IPR025827">
    <property type="entry name" value="Zn_ribbon_recom_dom"/>
</dbReference>
<keyword evidence="3" id="KW-0233">DNA recombination</keyword>
<dbReference type="STRING" id="1618756.UV12_C0006G0030"/>
<dbReference type="PROSITE" id="PS51737">
    <property type="entry name" value="RECOMBINASE_DNA_BIND"/>
    <property type="match status" value="1"/>
</dbReference>
<dbReference type="Pfam" id="PF13408">
    <property type="entry name" value="Zn_ribbon_recom"/>
    <property type="match status" value="1"/>
</dbReference>
<accession>A0A0G1BMY5</accession>
<dbReference type="GO" id="GO:0015074">
    <property type="term" value="P:DNA integration"/>
    <property type="evidence" value="ECO:0007669"/>
    <property type="project" value="UniProtKB-KW"/>
</dbReference>
<dbReference type="SMART" id="SM00857">
    <property type="entry name" value="Resolvase"/>
    <property type="match status" value="1"/>
</dbReference>
<dbReference type="GO" id="GO:0003677">
    <property type="term" value="F:DNA binding"/>
    <property type="evidence" value="ECO:0007669"/>
    <property type="project" value="UniProtKB-KW"/>
</dbReference>